<protein>
    <submittedName>
        <fullName evidence="2">Uncharacterized protein</fullName>
    </submittedName>
</protein>
<gene>
    <name evidence="2" type="ORF">H4P12_02370</name>
</gene>
<evidence type="ECO:0000313" key="2">
    <source>
        <dbReference type="EMBL" id="MBC9245581.1"/>
    </source>
</evidence>
<reference evidence="2" key="1">
    <citation type="submission" date="2020-08" db="EMBL/GenBank/DDBJ databases">
        <title>Paracoccus amoyensis sp. nov., isolated from the surface seawater at coast of Xiamen, Fujian.</title>
        <authorList>
            <person name="Lyu L."/>
        </authorList>
    </citation>
    <scope>NUCLEOTIDE SEQUENCE</scope>
    <source>
        <strain evidence="2">11-3</strain>
    </source>
</reference>
<evidence type="ECO:0000313" key="3">
    <source>
        <dbReference type="Proteomes" id="UP000608594"/>
    </source>
</evidence>
<name>A0A926GBW9_9RHOB</name>
<dbReference type="AlphaFoldDB" id="A0A926GBW9"/>
<organism evidence="2 3">
    <name type="scientific">Paracoccus amoyensis</name>
    <dbReference type="NCBI Taxonomy" id="2760093"/>
    <lineage>
        <taxon>Bacteria</taxon>
        <taxon>Pseudomonadati</taxon>
        <taxon>Pseudomonadota</taxon>
        <taxon>Alphaproteobacteria</taxon>
        <taxon>Rhodobacterales</taxon>
        <taxon>Paracoccaceae</taxon>
        <taxon>Paracoccus</taxon>
    </lineage>
</organism>
<comment type="caution">
    <text evidence="2">The sequence shown here is derived from an EMBL/GenBank/DDBJ whole genome shotgun (WGS) entry which is preliminary data.</text>
</comment>
<accession>A0A926GBW9</accession>
<proteinExistence type="predicted"/>
<feature type="compositionally biased region" description="Low complexity" evidence="1">
    <location>
        <begin position="37"/>
        <end position="65"/>
    </location>
</feature>
<sequence length="71" mass="7018">MALILLAVIALAGYAYFGDMEPTRTEVRQPIAVGAGSAATSPAVATEAEAPTTAEGAAPASEEPTGNGNLD</sequence>
<evidence type="ECO:0000256" key="1">
    <source>
        <dbReference type="SAM" id="MobiDB-lite"/>
    </source>
</evidence>
<keyword evidence="3" id="KW-1185">Reference proteome</keyword>
<feature type="region of interest" description="Disordered" evidence="1">
    <location>
        <begin position="34"/>
        <end position="71"/>
    </location>
</feature>
<dbReference type="EMBL" id="JACOQL010000001">
    <property type="protein sequence ID" value="MBC9245581.1"/>
    <property type="molecule type" value="Genomic_DNA"/>
</dbReference>
<dbReference type="Proteomes" id="UP000608594">
    <property type="component" value="Unassembled WGS sequence"/>
</dbReference>